<dbReference type="GO" id="GO:0000160">
    <property type="term" value="P:phosphorelay signal transduction system"/>
    <property type="evidence" value="ECO:0007669"/>
    <property type="project" value="InterPro"/>
</dbReference>
<dbReference type="KEGG" id="nsn:EXE58_15635"/>
<evidence type="ECO:0000259" key="4">
    <source>
        <dbReference type="PROSITE" id="PS50110"/>
    </source>
</evidence>
<dbReference type="PROSITE" id="PS50110">
    <property type="entry name" value="RESPONSE_REGULATORY"/>
    <property type="match status" value="1"/>
</dbReference>
<dbReference type="EMBL" id="CP038436">
    <property type="protein sequence ID" value="QBX56748.1"/>
    <property type="molecule type" value="Genomic_DNA"/>
</dbReference>
<dbReference type="PANTHER" id="PTHR44591">
    <property type="entry name" value="STRESS RESPONSE REGULATOR PROTEIN 1"/>
    <property type="match status" value="1"/>
</dbReference>
<keyword evidence="1 2" id="KW-0597">Phosphoprotein</keyword>
<gene>
    <name evidence="5" type="ORF">EXE58_15635</name>
</gene>
<evidence type="ECO:0000313" key="6">
    <source>
        <dbReference type="Proteomes" id="UP000294853"/>
    </source>
</evidence>
<dbReference type="InterPro" id="IPR050595">
    <property type="entry name" value="Bact_response_regulator"/>
</dbReference>
<evidence type="ECO:0000256" key="2">
    <source>
        <dbReference type="PROSITE-ProRule" id="PRU00169"/>
    </source>
</evidence>
<dbReference type="OrthoDB" id="109585at2"/>
<feature type="compositionally biased region" description="Basic residues" evidence="3">
    <location>
        <begin position="19"/>
        <end position="31"/>
    </location>
</feature>
<dbReference type="AlphaFoldDB" id="A0A4P7IHG0"/>
<feature type="compositionally biased region" description="Basic and acidic residues" evidence="3">
    <location>
        <begin position="1"/>
        <end position="10"/>
    </location>
</feature>
<dbReference type="Gene3D" id="3.40.50.2300">
    <property type="match status" value="1"/>
</dbReference>
<evidence type="ECO:0000313" key="5">
    <source>
        <dbReference type="EMBL" id="QBX56748.1"/>
    </source>
</evidence>
<proteinExistence type="predicted"/>
<dbReference type="InterPro" id="IPR001789">
    <property type="entry name" value="Sig_transdc_resp-reg_receiver"/>
</dbReference>
<dbReference type="CDD" id="cd17569">
    <property type="entry name" value="REC_HupR-like"/>
    <property type="match status" value="1"/>
</dbReference>
<protein>
    <submittedName>
        <fullName evidence="5">Response regulator</fullName>
    </submittedName>
</protein>
<dbReference type="InterPro" id="IPR011006">
    <property type="entry name" value="CheY-like_superfamily"/>
</dbReference>
<evidence type="ECO:0000256" key="1">
    <source>
        <dbReference type="ARBA" id="ARBA00022553"/>
    </source>
</evidence>
<evidence type="ECO:0000256" key="3">
    <source>
        <dbReference type="SAM" id="MobiDB-lite"/>
    </source>
</evidence>
<sequence>MSMGRPDEHAVTPAECLRTRPRRPMVWRRSRPVSLRPCPANPSDEHEGPPMTRPSGIASTTQSTLARVLLVDDEQAILDGLRRQLRTKFDITTALGGEEALRIMGSTPPFAVVMSDMRMPRMDGVGFLTAVREKYPDTVRLLLTGQTDMQSTIDAINLGQIHRFLMKPCPASAIEAVLRDAAELHRKTISERDLVKAAQAVVKGRDDATVTTVSESELGHVEGLQGQESTQAPRHRSLEQRLAEARATGSLSGQGH</sequence>
<organism evidence="5 6">
    <name type="scientific">Nocardioides seonyuensis</name>
    <dbReference type="NCBI Taxonomy" id="2518371"/>
    <lineage>
        <taxon>Bacteria</taxon>
        <taxon>Bacillati</taxon>
        <taxon>Actinomycetota</taxon>
        <taxon>Actinomycetes</taxon>
        <taxon>Propionibacteriales</taxon>
        <taxon>Nocardioidaceae</taxon>
        <taxon>Nocardioides</taxon>
    </lineage>
</organism>
<dbReference type="Proteomes" id="UP000294853">
    <property type="component" value="Chromosome"/>
</dbReference>
<dbReference type="PANTHER" id="PTHR44591:SF19">
    <property type="entry name" value="TWO-COMPONENT RESPONSE REGULATOR-RELATED"/>
    <property type="match status" value="1"/>
</dbReference>
<feature type="domain" description="Response regulatory" evidence="4">
    <location>
        <begin position="67"/>
        <end position="182"/>
    </location>
</feature>
<feature type="region of interest" description="Disordered" evidence="3">
    <location>
        <begin position="1"/>
        <end position="59"/>
    </location>
</feature>
<accession>A0A4P7IHG0</accession>
<dbReference type="Pfam" id="PF00072">
    <property type="entry name" value="Response_reg"/>
    <property type="match status" value="1"/>
</dbReference>
<feature type="modified residue" description="4-aspartylphosphate" evidence="2">
    <location>
        <position position="116"/>
    </location>
</feature>
<dbReference type="SMART" id="SM00448">
    <property type="entry name" value="REC"/>
    <property type="match status" value="1"/>
</dbReference>
<reference evidence="5 6" key="1">
    <citation type="submission" date="2019-03" db="EMBL/GenBank/DDBJ databases">
        <title>Three New Species of Nocardioides, Nocardioides euryhalodurans sp. nov., Nocardioides seonyuensis sp. nov. and Nocardioides eburneoflavus sp. nov. Iolated from Soil.</title>
        <authorList>
            <person name="Roh S.G."/>
            <person name="Lee C."/>
            <person name="Kim M.-K."/>
            <person name="Kim S.B."/>
        </authorList>
    </citation>
    <scope>NUCLEOTIDE SEQUENCE [LARGE SCALE GENOMIC DNA]</scope>
    <source>
        <strain evidence="5 6">MMS17-SY207-3</strain>
    </source>
</reference>
<keyword evidence="6" id="KW-1185">Reference proteome</keyword>
<dbReference type="SUPFAM" id="SSF52172">
    <property type="entry name" value="CheY-like"/>
    <property type="match status" value="1"/>
</dbReference>
<name>A0A4P7IHG0_9ACTN</name>